<evidence type="ECO:0000256" key="6">
    <source>
        <dbReference type="ARBA" id="ARBA00023136"/>
    </source>
</evidence>
<proteinExistence type="inferred from homology"/>
<dbReference type="InterPro" id="IPR042855">
    <property type="entry name" value="V_SNARE_CC"/>
</dbReference>
<accession>A0A7S3PQV9</accession>
<dbReference type="AlphaFoldDB" id="A0A7S3PQV9"/>
<reference evidence="13" key="1">
    <citation type="submission" date="2021-01" db="EMBL/GenBank/DDBJ databases">
        <authorList>
            <person name="Corre E."/>
            <person name="Pelletier E."/>
            <person name="Niang G."/>
            <person name="Scheremetjew M."/>
            <person name="Finn R."/>
            <person name="Kale V."/>
            <person name="Holt S."/>
            <person name="Cochrane G."/>
            <person name="Meng A."/>
            <person name="Brown T."/>
            <person name="Cohen L."/>
        </authorList>
    </citation>
    <scope>NUCLEOTIDE SEQUENCE</scope>
    <source>
        <strain evidence="13">GSBS06</strain>
    </source>
</reference>
<evidence type="ECO:0000313" key="13">
    <source>
        <dbReference type="EMBL" id="CAE0447673.1"/>
    </source>
</evidence>
<feature type="region of interest" description="Disordered" evidence="9">
    <location>
        <begin position="1"/>
        <end position="21"/>
    </location>
</feature>
<evidence type="ECO:0000256" key="4">
    <source>
        <dbReference type="ARBA" id="ARBA00022927"/>
    </source>
</evidence>
<keyword evidence="5 10" id="KW-1133">Transmembrane helix</keyword>
<evidence type="ECO:0000259" key="11">
    <source>
        <dbReference type="PROSITE" id="PS50859"/>
    </source>
</evidence>
<dbReference type="GO" id="GO:0012505">
    <property type="term" value="C:endomembrane system"/>
    <property type="evidence" value="ECO:0007669"/>
    <property type="project" value="UniProtKB-SubCell"/>
</dbReference>
<dbReference type="Pfam" id="PF00957">
    <property type="entry name" value="Synaptobrevin"/>
    <property type="match status" value="1"/>
</dbReference>
<evidence type="ECO:0000256" key="1">
    <source>
        <dbReference type="ARBA" id="ARBA00008025"/>
    </source>
</evidence>
<feature type="domain" description="Longin" evidence="11">
    <location>
        <begin position="32"/>
        <end position="124"/>
    </location>
</feature>
<dbReference type="InterPro" id="IPR001388">
    <property type="entry name" value="Synaptobrevin-like"/>
</dbReference>
<dbReference type="InterPro" id="IPR010908">
    <property type="entry name" value="Longin_dom"/>
</dbReference>
<dbReference type="PRINTS" id="PR00219">
    <property type="entry name" value="SYNAPTOBREVN"/>
</dbReference>
<dbReference type="InterPro" id="IPR051097">
    <property type="entry name" value="Synaptobrevin-like_transport"/>
</dbReference>
<keyword evidence="3 10" id="KW-0812">Transmembrane</keyword>
<comment type="subcellular location">
    <subcellularLocation>
        <location evidence="7">Endomembrane system</location>
        <topology evidence="7">Single-pass type IV membrane protein</topology>
    </subcellularLocation>
</comment>
<dbReference type="SUPFAM" id="SSF64356">
    <property type="entry name" value="SNARE-like"/>
    <property type="match status" value="1"/>
</dbReference>
<protein>
    <recommendedName>
        <fullName evidence="14">V-SNARE coiled-coil homology domain-containing protein</fullName>
    </recommendedName>
</protein>
<feature type="transmembrane region" description="Helical" evidence="10">
    <location>
        <begin position="230"/>
        <end position="250"/>
    </location>
</feature>
<feature type="domain" description="V-SNARE coiled-coil homology" evidence="12">
    <location>
        <begin position="166"/>
        <end position="226"/>
    </location>
</feature>
<dbReference type="PROSITE" id="PS50892">
    <property type="entry name" value="V_SNARE"/>
    <property type="match status" value="1"/>
</dbReference>
<dbReference type="Gene3D" id="1.20.5.110">
    <property type="match status" value="1"/>
</dbReference>
<dbReference type="GO" id="GO:0005737">
    <property type="term" value="C:cytoplasm"/>
    <property type="evidence" value="ECO:0007669"/>
    <property type="project" value="UniProtKB-ARBA"/>
</dbReference>
<keyword evidence="6 10" id="KW-0472">Membrane</keyword>
<evidence type="ECO:0000256" key="7">
    <source>
        <dbReference type="ARBA" id="ARBA00046280"/>
    </source>
</evidence>
<evidence type="ECO:0000259" key="12">
    <source>
        <dbReference type="PROSITE" id="PS50892"/>
    </source>
</evidence>
<evidence type="ECO:0000256" key="3">
    <source>
        <dbReference type="ARBA" id="ARBA00022692"/>
    </source>
</evidence>
<gene>
    <name evidence="13" type="ORF">ASTO00021_LOCUS17638</name>
</gene>
<evidence type="ECO:0000256" key="5">
    <source>
        <dbReference type="ARBA" id="ARBA00022989"/>
    </source>
</evidence>
<dbReference type="GO" id="GO:0016020">
    <property type="term" value="C:membrane"/>
    <property type="evidence" value="ECO:0007669"/>
    <property type="project" value="InterPro"/>
</dbReference>
<organism evidence="13">
    <name type="scientific">Aplanochytrium stocchinoi</name>
    <dbReference type="NCBI Taxonomy" id="215587"/>
    <lineage>
        <taxon>Eukaryota</taxon>
        <taxon>Sar</taxon>
        <taxon>Stramenopiles</taxon>
        <taxon>Bigyra</taxon>
        <taxon>Labyrinthulomycetes</taxon>
        <taxon>Thraustochytrida</taxon>
        <taxon>Thraustochytriidae</taxon>
        <taxon>Aplanochytrium</taxon>
    </lineage>
</organism>
<dbReference type="CDD" id="cd15843">
    <property type="entry name" value="R-SNARE"/>
    <property type="match status" value="1"/>
</dbReference>
<dbReference type="GO" id="GO:0016192">
    <property type="term" value="P:vesicle-mediated transport"/>
    <property type="evidence" value="ECO:0007669"/>
    <property type="project" value="InterPro"/>
</dbReference>
<dbReference type="CDD" id="cd14824">
    <property type="entry name" value="Longin"/>
    <property type="match status" value="1"/>
</dbReference>
<evidence type="ECO:0000256" key="9">
    <source>
        <dbReference type="SAM" id="MobiDB-lite"/>
    </source>
</evidence>
<evidence type="ECO:0000256" key="8">
    <source>
        <dbReference type="PROSITE-ProRule" id="PRU00290"/>
    </source>
</evidence>
<sequence>MIGELSGSRSSNASVSEKRTSKDRTSNIKYVAVARSSDQTTVCSYVVQKGDYNSTQYPNVVQEVLSAPDFQFKVTPGSQYRLLGETNALNFTADAKQRVFIVIATKDYPERLAFPLINEIMEKFKAADVGDRSLSCNANDKELTKKLEPVFSKLVEEYDDPSKKDRLAAVAAKVEDVKLTMHSNIDGMLKNVASTEEVEKQTQKLQEQAKVFDSQARVLRRQEQWKNIKLMLIIGGIFIVLAIILIASLVGSQNKDNGKN</sequence>
<dbReference type="PROSITE" id="PS50859">
    <property type="entry name" value="LONGIN"/>
    <property type="match status" value="1"/>
</dbReference>
<keyword evidence="2" id="KW-0813">Transport</keyword>
<keyword evidence="8" id="KW-0175">Coiled coil</keyword>
<dbReference type="GO" id="GO:0015031">
    <property type="term" value="P:protein transport"/>
    <property type="evidence" value="ECO:0007669"/>
    <property type="project" value="UniProtKB-KW"/>
</dbReference>
<dbReference type="PANTHER" id="PTHR21136">
    <property type="entry name" value="SNARE PROTEINS"/>
    <property type="match status" value="1"/>
</dbReference>
<evidence type="ECO:0008006" key="14">
    <source>
        <dbReference type="Google" id="ProtNLM"/>
    </source>
</evidence>
<keyword evidence="4" id="KW-0653">Protein transport</keyword>
<dbReference type="SUPFAM" id="SSF58038">
    <property type="entry name" value="SNARE fusion complex"/>
    <property type="match status" value="1"/>
</dbReference>
<evidence type="ECO:0000256" key="10">
    <source>
        <dbReference type="SAM" id="Phobius"/>
    </source>
</evidence>
<name>A0A7S3PQV9_9STRA</name>
<comment type="similarity">
    <text evidence="1">Belongs to the synaptobrevin family.</text>
</comment>
<dbReference type="EMBL" id="HBIN01022936">
    <property type="protein sequence ID" value="CAE0447673.1"/>
    <property type="molecule type" value="Transcribed_RNA"/>
</dbReference>
<dbReference type="PANTHER" id="PTHR21136:SF168">
    <property type="entry name" value="VESICLE-ASSOCIATED MEMBRANE PROTEIN 9"/>
    <property type="match status" value="1"/>
</dbReference>
<dbReference type="InterPro" id="IPR011012">
    <property type="entry name" value="Longin-like_dom_sf"/>
</dbReference>
<dbReference type="Gene3D" id="3.30.450.50">
    <property type="entry name" value="Longin domain"/>
    <property type="match status" value="1"/>
</dbReference>
<evidence type="ECO:0000256" key="2">
    <source>
        <dbReference type="ARBA" id="ARBA00022448"/>
    </source>
</evidence>